<dbReference type="EMBL" id="VFQF01000002">
    <property type="protein sequence ID" value="TQN46090.1"/>
    <property type="molecule type" value="Genomic_DNA"/>
</dbReference>
<keyword evidence="2" id="KW-0812">Transmembrane</keyword>
<sequence length="801" mass="79817">MPQPGPTPTPGPSTSHVTAVRIDGSARTITAGGTVTYAARGLDATGRTVVDLTALTTFRITAPGRCSGPVCSTTRAGSATVVGTVTIPDGTFRASAALRVLPGPLGRVTLVPQQARAVAGRAVSFRAVGTDWFGNPLGDVSGRTAFTMSAPGSCTGSTCAATKAQQYAVRGTVDVAGRQVTGTATLVVDPGPVATLTVSPSRANVSAGQPVDVRAQGTDTFGNPVGDLTARATFTMTAPGRCTGASCTATRAKTYEIAAIVTEGGSQVRGAAVVGVTPGPLQQLQLDPPSAVATVRAKVPFRAYGTDGYGNRLAELTVSTTVAIGPDGTCTGQTCSAAKVGAHTVTASADLGPDTVTTSAAVLVVATDITGIRLNPRFAQTRPDQTATFTAVGVGKGGAVVTDLTRYSAFAITPDGQCTDQACSAGKLGRHTVTGTLYTTGGAVTDVVPVEVIPKRGVADRTPGVVANIQVSPGTAQADAGAGVTYVATGVDTFGTPVADLTSQTTFVMSPDGSCAGATCVATTPGPHTVTGTFTGVASAAPARAQGRAQGMARGAPLDVVPAVAHGPEVTARAAGVSVSRSLSSRSDLRAVAATTLTGQASLDVRAGPGSCLVAPDDLTTLTVTTQPADGGAASVRVDGVFASRFATCPVVVLVDDRAVQDVTTIAADGTIVAATTVSGDPPGGAGAGSAPGTGTAQVTAIDGRPIKQVGFTLPAAPATGPGWFVWLLIALAVVVLAAAANSARNRRQRRWVSQHVLVTATPMQGSVSAGREPDAGPSVGIRLVPRSDPARVDIATEEDR</sequence>
<feature type="transmembrane region" description="Helical" evidence="2">
    <location>
        <begin position="724"/>
        <end position="741"/>
    </location>
</feature>
<feature type="region of interest" description="Disordered" evidence="1">
    <location>
        <begin position="764"/>
        <end position="801"/>
    </location>
</feature>
<reference evidence="3 4" key="1">
    <citation type="submission" date="2019-06" db="EMBL/GenBank/DDBJ databases">
        <title>Sequencing the genomes of 1000 actinobacteria strains.</title>
        <authorList>
            <person name="Klenk H.-P."/>
        </authorList>
    </citation>
    <scope>NUCLEOTIDE SEQUENCE [LARGE SCALE GENOMIC DNA]</scope>
    <source>
        <strain evidence="3 4">DSM 21776</strain>
    </source>
</reference>
<proteinExistence type="predicted"/>
<accession>A0A543PPS6</accession>
<evidence type="ECO:0000313" key="3">
    <source>
        <dbReference type="EMBL" id="TQN46090.1"/>
    </source>
</evidence>
<protein>
    <submittedName>
        <fullName evidence="3">Uncharacterized protein</fullName>
    </submittedName>
</protein>
<keyword evidence="2" id="KW-1133">Transmembrane helix</keyword>
<gene>
    <name evidence="3" type="ORF">FHX52_2796</name>
</gene>
<comment type="caution">
    <text evidence="3">The sequence shown here is derived from an EMBL/GenBank/DDBJ whole genome shotgun (WGS) entry which is preliminary data.</text>
</comment>
<name>A0A543PPS6_9MICO</name>
<dbReference type="AlphaFoldDB" id="A0A543PPS6"/>
<evidence type="ECO:0000256" key="2">
    <source>
        <dbReference type="SAM" id="Phobius"/>
    </source>
</evidence>
<organism evidence="3 4">
    <name type="scientific">Humibacillus xanthopallidus</name>
    <dbReference type="NCBI Taxonomy" id="412689"/>
    <lineage>
        <taxon>Bacteria</taxon>
        <taxon>Bacillati</taxon>
        <taxon>Actinomycetota</taxon>
        <taxon>Actinomycetes</taxon>
        <taxon>Micrococcales</taxon>
        <taxon>Intrasporangiaceae</taxon>
        <taxon>Humibacillus</taxon>
    </lineage>
</organism>
<evidence type="ECO:0000256" key="1">
    <source>
        <dbReference type="SAM" id="MobiDB-lite"/>
    </source>
</evidence>
<evidence type="ECO:0000313" key="4">
    <source>
        <dbReference type="Proteomes" id="UP000320085"/>
    </source>
</evidence>
<keyword evidence="2" id="KW-0472">Membrane</keyword>
<dbReference type="Proteomes" id="UP000320085">
    <property type="component" value="Unassembled WGS sequence"/>
</dbReference>